<evidence type="ECO:0000313" key="2">
    <source>
        <dbReference type="Proteomes" id="UP001310022"/>
    </source>
</evidence>
<gene>
    <name evidence="1" type="ORF">PEDI_30170</name>
</gene>
<sequence length="41" mass="4847">MLKPSFSCKAEKNEGIFAYFEFFPTKQMNEEKASLPKFRLL</sequence>
<organism evidence="1 2">
    <name type="scientific">Persicobacter diffluens</name>
    <dbReference type="NCBI Taxonomy" id="981"/>
    <lineage>
        <taxon>Bacteria</taxon>
        <taxon>Pseudomonadati</taxon>
        <taxon>Bacteroidota</taxon>
        <taxon>Cytophagia</taxon>
        <taxon>Cytophagales</taxon>
        <taxon>Persicobacteraceae</taxon>
        <taxon>Persicobacter</taxon>
    </lineage>
</organism>
<dbReference type="AlphaFoldDB" id="A0AAN4W205"/>
<comment type="caution">
    <text evidence="1">The sequence shown here is derived from an EMBL/GenBank/DDBJ whole genome shotgun (WGS) entry which is preliminary data.</text>
</comment>
<proteinExistence type="predicted"/>
<dbReference type="Proteomes" id="UP001310022">
    <property type="component" value="Unassembled WGS sequence"/>
</dbReference>
<reference evidence="1 2" key="1">
    <citation type="submission" date="2021-12" db="EMBL/GenBank/DDBJ databases">
        <title>Genome sequencing of bacteria with rrn-lacking chromosome and rrn-plasmid.</title>
        <authorList>
            <person name="Anda M."/>
            <person name="Iwasaki W."/>
        </authorList>
    </citation>
    <scope>NUCLEOTIDE SEQUENCE [LARGE SCALE GENOMIC DNA]</scope>
    <source>
        <strain evidence="1 2">NBRC 15940</strain>
    </source>
</reference>
<keyword evidence="2" id="KW-1185">Reference proteome</keyword>
<protein>
    <submittedName>
        <fullName evidence="1">Uncharacterized protein</fullName>
    </submittedName>
</protein>
<dbReference type="EMBL" id="BQKE01000002">
    <property type="protein sequence ID" value="GJM62465.1"/>
    <property type="molecule type" value="Genomic_DNA"/>
</dbReference>
<accession>A0AAN4W205</accession>
<name>A0AAN4W205_9BACT</name>
<evidence type="ECO:0000313" key="1">
    <source>
        <dbReference type="EMBL" id="GJM62465.1"/>
    </source>
</evidence>